<dbReference type="EMBL" id="JAGMUU010000003">
    <property type="protein sequence ID" value="KAH7157338.1"/>
    <property type="molecule type" value="Genomic_DNA"/>
</dbReference>
<evidence type="ECO:0000313" key="1">
    <source>
        <dbReference type="EMBL" id="KAH7157338.1"/>
    </source>
</evidence>
<accession>A0A9P9JGQ2</accession>
<dbReference type="Proteomes" id="UP000717696">
    <property type="component" value="Unassembled WGS sequence"/>
</dbReference>
<comment type="caution">
    <text evidence="1">The sequence shown here is derived from an EMBL/GenBank/DDBJ whole genome shotgun (WGS) entry which is preliminary data.</text>
</comment>
<name>A0A9P9JGQ2_9HYPO</name>
<evidence type="ECO:0000313" key="2">
    <source>
        <dbReference type="Proteomes" id="UP000717696"/>
    </source>
</evidence>
<keyword evidence="2" id="KW-1185">Reference proteome</keyword>
<gene>
    <name evidence="1" type="ORF">B0J13DRAFT_168384</name>
</gene>
<dbReference type="AlphaFoldDB" id="A0A9P9JGQ2"/>
<proteinExistence type="predicted"/>
<sequence>MAGEQTGAHNLHLHHSPPVGYSYFHLLYHPGVRPVISLAFYGVLTVHSIPKQQKPTTSFLIDISTRQPTATATAHRAPHLAPTPPPLSLLLLHKLLHKLLLINSSSPFPPPRHHPTGARTIAFSLPRCWRRRLPGPVYAVPRTNRAGRFKSLQVTQARCSPSVDFTHTSAGHPSTLSTDPPRNAAVIRHPWPSSFLDPRSRASLSLLPTRNALVDDPRRLTLLLQCSRLRCSRHQCFVASHLGATTPGKHRLCSSPSCAPTSA</sequence>
<organism evidence="1 2">
    <name type="scientific">Dactylonectria estremocensis</name>
    <dbReference type="NCBI Taxonomy" id="1079267"/>
    <lineage>
        <taxon>Eukaryota</taxon>
        <taxon>Fungi</taxon>
        <taxon>Dikarya</taxon>
        <taxon>Ascomycota</taxon>
        <taxon>Pezizomycotina</taxon>
        <taxon>Sordariomycetes</taxon>
        <taxon>Hypocreomycetidae</taxon>
        <taxon>Hypocreales</taxon>
        <taxon>Nectriaceae</taxon>
        <taxon>Dactylonectria</taxon>
    </lineage>
</organism>
<reference evidence="1" key="1">
    <citation type="journal article" date="2021" name="Nat. Commun.">
        <title>Genetic determinants of endophytism in the Arabidopsis root mycobiome.</title>
        <authorList>
            <person name="Mesny F."/>
            <person name="Miyauchi S."/>
            <person name="Thiergart T."/>
            <person name="Pickel B."/>
            <person name="Atanasova L."/>
            <person name="Karlsson M."/>
            <person name="Huettel B."/>
            <person name="Barry K.W."/>
            <person name="Haridas S."/>
            <person name="Chen C."/>
            <person name="Bauer D."/>
            <person name="Andreopoulos W."/>
            <person name="Pangilinan J."/>
            <person name="LaButti K."/>
            <person name="Riley R."/>
            <person name="Lipzen A."/>
            <person name="Clum A."/>
            <person name="Drula E."/>
            <person name="Henrissat B."/>
            <person name="Kohler A."/>
            <person name="Grigoriev I.V."/>
            <person name="Martin F.M."/>
            <person name="Hacquard S."/>
        </authorList>
    </citation>
    <scope>NUCLEOTIDE SEQUENCE</scope>
    <source>
        <strain evidence="1">MPI-CAGE-AT-0021</strain>
    </source>
</reference>
<protein>
    <submittedName>
        <fullName evidence="1">Uncharacterized protein</fullName>
    </submittedName>
</protein>